<accession>A0ABZ2MG81</accession>
<proteinExistence type="predicted"/>
<protein>
    <recommendedName>
        <fullName evidence="3">Universal stress protein</fullName>
    </recommendedName>
</protein>
<keyword evidence="2" id="KW-1185">Reference proteome</keyword>
<evidence type="ECO:0000313" key="2">
    <source>
        <dbReference type="Proteomes" id="UP001382727"/>
    </source>
</evidence>
<name>A0ABZ2MG81_9MICO</name>
<evidence type="ECO:0008006" key="3">
    <source>
        <dbReference type="Google" id="ProtNLM"/>
    </source>
</evidence>
<dbReference type="Proteomes" id="UP001382727">
    <property type="component" value="Chromosome"/>
</dbReference>
<organism evidence="1 2">
    <name type="scientific">Janibacter alittae</name>
    <dbReference type="NCBI Taxonomy" id="3115209"/>
    <lineage>
        <taxon>Bacteria</taxon>
        <taxon>Bacillati</taxon>
        <taxon>Actinomycetota</taxon>
        <taxon>Actinomycetes</taxon>
        <taxon>Micrococcales</taxon>
        <taxon>Intrasporangiaceae</taxon>
        <taxon>Janibacter</taxon>
    </lineage>
</organism>
<dbReference type="EMBL" id="CP144913">
    <property type="protein sequence ID" value="WXB76047.1"/>
    <property type="molecule type" value="Genomic_DNA"/>
</dbReference>
<reference evidence="1 2" key="1">
    <citation type="submission" date="2024-02" db="EMBL/GenBank/DDBJ databases">
        <title>Janibacter sp. nov., isolated from gut of marine sandworm.</title>
        <authorList>
            <person name="Kim B."/>
            <person name="Jun M.O."/>
            <person name="Shin N.-R."/>
        </authorList>
    </citation>
    <scope>NUCLEOTIDE SEQUENCE [LARGE SCALE GENOMIC DNA]</scope>
    <source>
        <strain evidence="1 2">A1S7</strain>
    </source>
</reference>
<evidence type="ECO:0000313" key="1">
    <source>
        <dbReference type="EMBL" id="WXB76047.1"/>
    </source>
</evidence>
<sequence>MIVVVWPERIVLGVIGRGDELALAWALGLARRWSADLQVVAGYHPPVGMFPHIVSAREWREARDRARSRLTASVRDALLGVERDALGEVGLTLVTDNQLDHAIATRAQTSGLTLFSIAPTGLLARRHRARARRLAAELPCPSSLGPGQAVEPAGLDLVH</sequence>
<dbReference type="RefSeq" id="WP_338748815.1">
    <property type="nucleotide sequence ID" value="NZ_CP144913.1"/>
</dbReference>
<gene>
    <name evidence="1" type="ORF">V1351_14060</name>
</gene>